<keyword evidence="4 5" id="KW-0472">Membrane</keyword>
<dbReference type="InterPro" id="IPR023352">
    <property type="entry name" value="MAPEG-like_dom_sf"/>
</dbReference>
<evidence type="ECO:0000313" key="7">
    <source>
        <dbReference type="Proteomes" id="UP001302716"/>
    </source>
</evidence>
<dbReference type="GO" id="GO:0016020">
    <property type="term" value="C:membrane"/>
    <property type="evidence" value="ECO:0007669"/>
    <property type="project" value="UniProtKB-SubCell"/>
</dbReference>
<proteinExistence type="predicted"/>
<keyword evidence="3 5" id="KW-1133">Transmembrane helix</keyword>
<dbReference type="Proteomes" id="UP001302716">
    <property type="component" value="Chromosome"/>
</dbReference>
<organism evidence="6 7">
    <name type="scientific">Xanthomonas hydrangeae</name>
    <dbReference type="NCBI Taxonomy" id="2775159"/>
    <lineage>
        <taxon>Bacteria</taxon>
        <taxon>Pseudomonadati</taxon>
        <taxon>Pseudomonadota</taxon>
        <taxon>Gammaproteobacteria</taxon>
        <taxon>Lysobacterales</taxon>
        <taxon>Lysobacteraceae</taxon>
        <taxon>Xanthomonas</taxon>
    </lineage>
</organism>
<protein>
    <submittedName>
        <fullName evidence="6">MAPEG family protein</fullName>
    </submittedName>
</protein>
<sequence>MSQPLILAMAAHVALAAFLYVLLTVVRAPAVWGIGRPKSGANPWADFEPRIGANLSNQFEWPLFFHVACVLLMYLGHGRDGLLLAWIFVAGRALHSGVQILTRNVRLRGAVFTINFLAVLGLWALVVWAAWSPAV</sequence>
<dbReference type="Gene3D" id="1.20.120.550">
    <property type="entry name" value="Membrane associated eicosanoid/glutathione metabolism-like domain"/>
    <property type="match status" value="1"/>
</dbReference>
<accession>A0AAU0BEI9</accession>
<dbReference type="SUPFAM" id="SSF161084">
    <property type="entry name" value="MAPEG domain-like"/>
    <property type="match status" value="1"/>
</dbReference>
<evidence type="ECO:0000256" key="1">
    <source>
        <dbReference type="ARBA" id="ARBA00004370"/>
    </source>
</evidence>
<feature type="transmembrane region" description="Helical" evidence="5">
    <location>
        <begin position="109"/>
        <end position="131"/>
    </location>
</feature>
<feature type="transmembrane region" description="Helical" evidence="5">
    <location>
        <begin position="6"/>
        <end position="26"/>
    </location>
</feature>
<dbReference type="InterPro" id="IPR001129">
    <property type="entry name" value="Membr-assoc_MAPEG"/>
</dbReference>
<keyword evidence="2 5" id="KW-0812">Transmembrane</keyword>
<name>A0AAU0BEI9_9XANT</name>
<evidence type="ECO:0000313" key="6">
    <source>
        <dbReference type="EMBL" id="WOB51206.1"/>
    </source>
</evidence>
<reference evidence="6 7" key="1">
    <citation type="submission" date="2022-08" db="EMBL/GenBank/DDBJ databases">
        <title>Whole genome sequencing-based tracing of a 2022 introduction and outbreak of Xanthomonas hortorum pv. pelargonii.</title>
        <authorList>
            <person name="Iruegas-Bocardo F."/>
            <person name="Weisberg A.K."/>
            <person name="Riutta E.R."/>
            <person name="Kilday K."/>
            <person name="Bonkowski J.C."/>
            <person name="Creswell T."/>
            <person name="Daughtrey M.L."/>
            <person name="Rane K."/>
            <person name="Grunwald N.J."/>
            <person name="Chang J.H."/>
            <person name="Putnam M.L."/>
        </authorList>
    </citation>
    <scope>NUCLEOTIDE SEQUENCE [LARGE SCALE GENOMIC DNA]</scope>
    <source>
        <strain evidence="6 7">22-323</strain>
    </source>
</reference>
<evidence type="ECO:0000256" key="4">
    <source>
        <dbReference type="ARBA" id="ARBA00023136"/>
    </source>
</evidence>
<evidence type="ECO:0000256" key="5">
    <source>
        <dbReference type="SAM" id="Phobius"/>
    </source>
</evidence>
<comment type="subcellular location">
    <subcellularLocation>
        <location evidence="1">Membrane</location>
    </subcellularLocation>
</comment>
<keyword evidence="7" id="KW-1185">Reference proteome</keyword>
<gene>
    <name evidence="6" type="ORF">NYR97_07485</name>
</gene>
<dbReference type="RefSeq" id="WP_316697338.1">
    <property type="nucleotide sequence ID" value="NZ_CP103836.1"/>
</dbReference>
<evidence type="ECO:0000256" key="2">
    <source>
        <dbReference type="ARBA" id="ARBA00022692"/>
    </source>
</evidence>
<dbReference type="AlphaFoldDB" id="A0AAU0BEI9"/>
<dbReference type="EMBL" id="CP103836">
    <property type="protein sequence ID" value="WOB51206.1"/>
    <property type="molecule type" value="Genomic_DNA"/>
</dbReference>
<dbReference type="Pfam" id="PF01124">
    <property type="entry name" value="MAPEG"/>
    <property type="match status" value="1"/>
</dbReference>
<evidence type="ECO:0000256" key="3">
    <source>
        <dbReference type="ARBA" id="ARBA00022989"/>
    </source>
</evidence>